<dbReference type="Proteomes" id="UP000799770">
    <property type="component" value="Unassembled WGS sequence"/>
</dbReference>
<name>A0A6A5YQC8_9PLEO</name>
<organism evidence="3 4">
    <name type="scientific">Lophiotrema nucula</name>
    <dbReference type="NCBI Taxonomy" id="690887"/>
    <lineage>
        <taxon>Eukaryota</taxon>
        <taxon>Fungi</taxon>
        <taxon>Dikarya</taxon>
        <taxon>Ascomycota</taxon>
        <taxon>Pezizomycotina</taxon>
        <taxon>Dothideomycetes</taxon>
        <taxon>Pleosporomycetidae</taxon>
        <taxon>Pleosporales</taxon>
        <taxon>Lophiotremataceae</taxon>
        <taxon>Lophiotrema</taxon>
    </lineage>
</organism>
<reference evidence="3" key="1">
    <citation type="journal article" date="2020" name="Stud. Mycol.">
        <title>101 Dothideomycetes genomes: a test case for predicting lifestyles and emergence of pathogens.</title>
        <authorList>
            <person name="Haridas S."/>
            <person name="Albert R."/>
            <person name="Binder M."/>
            <person name="Bloem J."/>
            <person name="Labutti K."/>
            <person name="Salamov A."/>
            <person name="Andreopoulos B."/>
            <person name="Baker S."/>
            <person name="Barry K."/>
            <person name="Bills G."/>
            <person name="Bluhm B."/>
            <person name="Cannon C."/>
            <person name="Castanera R."/>
            <person name="Culley D."/>
            <person name="Daum C."/>
            <person name="Ezra D."/>
            <person name="Gonzalez J."/>
            <person name="Henrissat B."/>
            <person name="Kuo A."/>
            <person name="Liang C."/>
            <person name="Lipzen A."/>
            <person name="Lutzoni F."/>
            <person name="Magnuson J."/>
            <person name="Mondo S."/>
            <person name="Nolan M."/>
            <person name="Ohm R."/>
            <person name="Pangilinan J."/>
            <person name="Park H.-J."/>
            <person name="Ramirez L."/>
            <person name="Alfaro M."/>
            <person name="Sun H."/>
            <person name="Tritt A."/>
            <person name="Yoshinaga Y."/>
            <person name="Zwiers L.-H."/>
            <person name="Turgeon B."/>
            <person name="Goodwin S."/>
            <person name="Spatafora J."/>
            <person name="Crous P."/>
            <person name="Grigoriev I."/>
        </authorList>
    </citation>
    <scope>NUCLEOTIDE SEQUENCE</scope>
    <source>
        <strain evidence="3">CBS 627.86</strain>
    </source>
</reference>
<keyword evidence="4" id="KW-1185">Reference proteome</keyword>
<protein>
    <recommendedName>
        <fullName evidence="2">2EXR domain-containing protein</fullName>
    </recommendedName>
</protein>
<evidence type="ECO:0000313" key="3">
    <source>
        <dbReference type="EMBL" id="KAF2108331.1"/>
    </source>
</evidence>
<dbReference type="InterPro" id="IPR038883">
    <property type="entry name" value="AN11006-like"/>
</dbReference>
<sequence>MSSSKSPMDLDIPGPSETSSSNLDAPAQVFEKFLDLPAELRLNVYRHALVDDAGYIIAIRNLPPCRPNMPKKLSPALLRTCKSVYNEALPILYQENTWMIRSFPPERCIPELMAYFGEDRDKYAGMIRRIFTVGFKGCTLDQGEIKERLAAMGIQWENLHVWAVRTTEDQDLDKWLKKGEDWLERADERKMAVLGLQPEWWDVAYRRNAWWACKKGSKGKGEMKSRPSSS</sequence>
<feature type="region of interest" description="Disordered" evidence="1">
    <location>
        <begin position="1"/>
        <end position="22"/>
    </location>
</feature>
<dbReference type="PANTHER" id="PTHR42085:SF2">
    <property type="entry name" value="F-BOX DOMAIN-CONTAINING PROTEIN"/>
    <property type="match status" value="1"/>
</dbReference>
<dbReference type="OrthoDB" id="62952at2759"/>
<dbReference type="PANTHER" id="PTHR42085">
    <property type="entry name" value="F-BOX DOMAIN-CONTAINING PROTEIN"/>
    <property type="match status" value="1"/>
</dbReference>
<feature type="domain" description="2EXR" evidence="2">
    <location>
        <begin position="30"/>
        <end position="94"/>
    </location>
</feature>
<dbReference type="InterPro" id="IPR045518">
    <property type="entry name" value="2EXR"/>
</dbReference>
<proteinExistence type="predicted"/>
<dbReference type="AlphaFoldDB" id="A0A6A5YQC8"/>
<evidence type="ECO:0000313" key="4">
    <source>
        <dbReference type="Proteomes" id="UP000799770"/>
    </source>
</evidence>
<dbReference type="Pfam" id="PF20150">
    <property type="entry name" value="2EXR"/>
    <property type="match status" value="1"/>
</dbReference>
<dbReference type="EMBL" id="ML977348">
    <property type="protein sequence ID" value="KAF2108331.1"/>
    <property type="molecule type" value="Genomic_DNA"/>
</dbReference>
<evidence type="ECO:0000256" key="1">
    <source>
        <dbReference type="SAM" id="MobiDB-lite"/>
    </source>
</evidence>
<evidence type="ECO:0000259" key="2">
    <source>
        <dbReference type="Pfam" id="PF20150"/>
    </source>
</evidence>
<accession>A0A6A5YQC8</accession>
<gene>
    <name evidence="3" type="ORF">BDV96DRAFT_587618</name>
</gene>